<keyword evidence="4" id="KW-1185">Reference proteome</keyword>
<proteinExistence type="predicted"/>
<feature type="domain" description="YhfM-like" evidence="2">
    <location>
        <begin position="37"/>
        <end position="137"/>
    </location>
</feature>
<evidence type="ECO:0000313" key="3">
    <source>
        <dbReference type="EMBL" id="GMK47419.1"/>
    </source>
</evidence>
<dbReference type="EMBL" id="BTCL01000019">
    <property type="protein sequence ID" value="GMK47419.1"/>
    <property type="molecule type" value="Genomic_DNA"/>
</dbReference>
<organism evidence="3 4">
    <name type="scientific">Paenibacillus glycanilyticus</name>
    <dbReference type="NCBI Taxonomy" id="126569"/>
    <lineage>
        <taxon>Bacteria</taxon>
        <taxon>Bacillati</taxon>
        <taxon>Bacillota</taxon>
        <taxon>Bacilli</taxon>
        <taxon>Bacillales</taxon>
        <taxon>Paenibacillaceae</taxon>
        <taxon>Paenibacillus</taxon>
    </lineage>
</organism>
<comment type="caution">
    <text evidence="3">The sequence shown here is derived from an EMBL/GenBank/DDBJ whole genome shotgun (WGS) entry which is preliminary data.</text>
</comment>
<keyword evidence="1" id="KW-0732">Signal</keyword>
<evidence type="ECO:0000256" key="1">
    <source>
        <dbReference type="SAM" id="SignalP"/>
    </source>
</evidence>
<dbReference type="PROSITE" id="PS51257">
    <property type="entry name" value="PROKAR_LIPOPROTEIN"/>
    <property type="match status" value="1"/>
</dbReference>
<dbReference type="RefSeq" id="WP_317981379.1">
    <property type="nucleotide sequence ID" value="NZ_BTCL01000019.1"/>
</dbReference>
<dbReference type="Pfam" id="PF26353">
    <property type="entry name" value="YhfM"/>
    <property type="match status" value="1"/>
</dbReference>
<protein>
    <recommendedName>
        <fullName evidence="2">YhfM-like domain-containing protein</fullName>
    </recommendedName>
</protein>
<feature type="chain" id="PRO_5045989017" description="YhfM-like domain-containing protein" evidence="1">
    <location>
        <begin position="18"/>
        <end position="139"/>
    </location>
</feature>
<evidence type="ECO:0000313" key="4">
    <source>
        <dbReference type="Proteomes" id="UP001285921"/>
    </source>
</evidence>
<evidence type="ECO:0000259" key="2">
    <source>
        <dbReference type="Pfam" id="PF26353"/>
    </source>
</evidence>
<name>A0ABQ6NSB9_9BACL</name>
<sequence>MKKLLFAVLLLVTTILAACQDKEVTEAPAEPDLILHLSKSEGKDYTLYKKIEDKETVTMVMDLLSQVDWENADVSMSRQPDYKIRTINRDPTVSYEQATYAIWISPQKDRVEAVIEGQSKYGKMTKENTKKLLPILESP</sequence>
<reference evidence="3 4" key="1">
    <citation type="submission" date="2023-05" db="EMBL/GenBank/DDBJ databases">
        <title>Draft genome of Paenibacillus sp. CCS26.</title>
        <authorList>
            <person name="Akita H."/>
            <person name="Shinto Y."/>
            <person name="Kimura Z."/>
        </authorList>
    </citation>
    <scope>NUCLEOTIDE SEQUENCE [LARGE SCALE GENOMIC DNA]</scope>
    <source>
        <strain evidence="3 4">CCS26</strain>
    </source>
</reference>
<dbReference type="Proteomes" id="UP001285921">
    <property type="component" value="Unassembled WGS sequence"/>
</dbReference>
<feature type="signal peptide" evidence="1">
    <location>
        <begin position="1"/>
        <end position="17"/>
    </location>
</feature>
<dbReference type="InterPro" id="IPR058780">
    <property type="entry name" value="YhfM-like_dom"/>
</dbReference>
<gene>
    <name evidence="3" type="ORF">PghCCS26_45490</name>
</gene>
<accession>A0ABQ6NSB9</accession>